<sequence>MVGDVVRIGPNEVVFITPKASEVLEAEVDTKVPDIYDSHTKHLEHFTRTDWLDLGEGEDGINWERDPVKHRQVRKNLSPAFSVQSLNAKEPTLHKHIDYFLERMREFGNKENGIELREVNFFLAINAVTKKFRSLAPLKFLFVPPSILATLPQTLALNHKEVVTRINRRGNTTHLDYFEHLCPPDAPEPNNKQLKHMEIVAGQLLSAGYEPISSQFMCTLIFLIQDTGSYRHLVEEIRNNFKSNYEINTEAVAHLQFLNACLTETLRITVIGAGGLPRISPGAFVDGHYIDKGITVQYGHFAFTRSPHYFHDPDKFRPQRWLPHDHRYWDSAFVNDAREAFHPFSRGPRSCPGKGSAWRQTRVFIAKVLWNFDIERVPGEEVVFDRDFRSYAMWDKPKIRARFRPVEREHH</sequence>
<name>A0AAN9U878_9PEZI</name>
<evidence type="ECO:0000313" key="9">
    <source>
        <dbReference type="Proteomes" id="UP001320245"/>
    </source>
</evidence>
<dbReference type="SUPFAM" id="SSF48264">
    <property type="entry name" value="Cytochrome P450"/>
    <property type="match status" value="1"/>
</dbReference>
<dbReference type="Gene3D" id="1.10.630.10">
    <property type="entry name" value="Cytochrome P450"/>
    <property type="match status" value="1"/>
</dbReference>
<comment type="similarity">
    <text evidence="2 7">Belongs to the cytochrome P450 family.</text>
</comment>
<dbReference type="PANTHER" id="PTHR24305:SF210">
    <property type="entry name" value="CYTOCHROME P450 MONOOXYGENASE ASQL-RELATED"/>
    <property type="match status" value="1"/>
</dbReference>
<keyword evidence="4 6" id="KW-0479">Metal-binding</keyword>
<dbReference type="GO" id="GO:0005506">
    <property type="term" value="F:iron ion binding"/>
    <property type="evidence" value="ECO:0007669"/>
    <property type="project" value="InterPro"/>
</dbReference>
<dbReference type="InterPro" id="IPR017972">
    <property type="entry name" value="Cyt_P450_CS"/>
</dbReference>
<dbReference type="GO" id="GO:0020037">
    <property type="term" value="F:heme binding"/>
    <property type="evidence" value="ECO:0007669"/>
    <property type="project" value="InterPro"/>
</dbReference>
<protein>
    <recommendedName>
        <fullName evidence="10">Cytochrome P450</fullName>
    </recommendedName>
</protein>
<dbReference type="InterPro" id="IPR036396">
    <property type="entry name" value="Cyt_P450_sf"/>
</dbReference>
<evidence type="ECO:0000256" key="7">
    <source>
        <dbReference type="RuleBase" id="RU000461"/>
    </source>
</evidence>
<dbReference type="InterPro" id="IPR050121">
    <property type="entry name" value="Cytochrome_P450_monoxygenase"/>
</dbReference>
<evidence type="ECO:0008006" key="10">
    <source>
        <dbReference type="Google" id="ProtNLM"/>
    </source>
</evidence>
<dbReference type="PROSITE" id="PS00086">
    <property type="entry name" value="CYTOCHROME_P450"/>
    <property type="match status" value="1"/>
</dbReference>
<dbReference type="EMBL" id="JAJSPL020000015">
    <property type="protein sequence ID" value="KAK7742410.1"/>
    <property type="molecule type" value="Genomic_DNA"/>
</dbReference>
<accession>A0AAN9U878</accession>
<evidence type="ECO:0000256" key="3">
    <source>
        <dbReference type="ARBA" id="ARBA00022617"/>
    </source>
</evidence>
<feature type="binding site" description="axial binding residue" evidence="6">
    <location>
        <position position="351"/>
    </location>
    <ligand>
        <name>heme</name>
        <dbReference type="ChEBI" id="CHEBI:30413"/>
    </ligand>
    <ligandPart>
        <name>Fe</name>
        <dbReference type="ChEBI" id="CHEBI:18248"/>
    </ligandPart>
</feature>
<keyword evidence="3 6" id="KW-0349">Heme</keyword>
<dbReference type="InterPro" id="IPR001128">
    <property type="entry name" value="Cyt_P450"/>
</dbReference>
<gene>
    <name evidence="8" type="ORF">SLS53_004556</name>
</gene>
<keyword evidence="5 6" id="KW-0408">Iron</keyword>
<keyword evidence="7" id="KW-0503">Monooxygenase</keyword>
<dbReference type="PRINTS" id="PR00463">
    <property type="entry name" value="EP450I"/>
</dbReference>
<comment type="caution">
    <text evidence="8">The sequence shown here is derived from an EMBL/GenBank/DDBJ whole genome shotgun (WGS) entry which is preliminary data.</text>
</comment>
<comment type="cofactor">
    <cofactor evidence="1 6">
        <name>heme</name>
        <dbReference type="ChEBI" id="CHEBI:30413"/>
    </cofactor>
</comment>
<dbReference type="InterPro" id="IPR002401">
    <property type="entry name" value="Cyt_P450_E_grp-I"/>
</dbReference>
<proteinExistence type="inferred from homology"/>
<dbReference type="AlphaFoldDB" id="A0AAN9U878"/>
<organism evidence="8 9">
    <name type="scientific">Cytospora paraplurivora</name>
    <dbReference type="NCBI Taxonomy" id="2898453"/>
    <lineage>
        <taxon>Eukaryota</taxon>
        <taxon>Fungi</taxon>
        <taxon>Dikarya</taxon>
        <taxon>Ascomycota</taxon>
        <taxon>Pezizomycotina</taxon>
        <taxon>Sordariomycetes</taxon>
        <taxon>Sordariomycetidae</taxon>
        <taxon>Diaporthales</taxon>
        <taxon>Cytosporaceae</taxon>
        <taxon>Cytospora</taxon>
    </lineage>
</organism>
<dbReference type="GO" id="GO:0016705">
    <property type="term" value="F:oxidoreductase activity, acting on paired donors, with incorporation or reduction of molecular oxygen"/>
    <property type="evidence" value="ECO:0007669"/>
    <property type="project" value="InterPro"/>
</dbReference>
<evidence type="ECO:0000256" key="5">
    <source>
        <dbReference type="ARBA" id="ARBA00023004"/>
    </source>
</evidence>
<dbReference type="PANTHER" id="PTHR24305">
    <property type="entry name" value="CYTOCHROME P450"/>
    <property type="match status" value="1"/>
</dbReference>
<evidence type="ECO:0000313" key="8">
    <source>
        <dbReference type="EMBL" id="KAK7742410.1"/>
    </source>
</evidence>
<evidence type="ECO:0000256" key="2">
    <source>
        <dbReference type="ARBA" id="ARBA00010617"/>
    </source>
</evidence>
<keyword evidence="7" id="KW-0560">Oxidoreductase</keyword>
<dbReference type="GO" id="GO:0004497">
    <property type="term" value="F:monooxygenase activity"/>
    <property type="evidence" value="ECO:0007669"/>
    <property type="project" value="UniProtKB-KW"/>
</dbReference>
<evidence type="ECO:0000256" key="1">
    <source>
        <dbReference type="ARBA" id="ARBA00001971"/>
    </source>
</evidence>
<keyword evidence="9" id="KW-1185">Reference proteome</keyword>
<reference evidence="8 9" key="1">
    <citation type="journal article" date="2023" name="PLoS ONE">
        <title>Cytospora paraplurivora sp. nov. isolated from orchards with fruit tree decline syndrome in Ontario, Canada.</title>
        <authorList>
            <person name="Ilyukhin E."/>
            <person name="Nguyen H.D.T."/>
            <person name="Castle A.J."/>
            <person name="Ellouze W."/>
        </authorList>
    </citation>
    <scope>NUCLEOTIDE SEQUENCE [LARGE SCALE GENOMIC DNA]</scope>
    <source>
        <strain evidence="8 9">FDS-564</strain>
    </source>
</reference>
<dbReference type="Pfam" id="PF00067">
    <property type="entry name" value="p450"/>
    <property type="match status" value="1"/>
</dbReference>
<evidence type="ECO:0000256" key="4">
    <source>
        <dbReference type="ARBA" id="ARBA00022723"/>
    </source>
</evidence>
<evidence type="ECO:0000256" key="6">
    <source>
        <dbReference type="PIRSR" id="PIRSR602401-1"/>
    </source>
</evidence>
<dbReference type="Proteomes" id="UP001320245">
    <property type="component" value="Unassembled WGS sequence"/>
</dbReference>